<evidence type="ECO:0000313" key="2">
    <source>
        <dbReference type="EMBL" id="CAL6107363.1"/>
    </source>
</evidence>
<name>A0AA86RH83_9EUKA</name>
<dbReference type="Proteomes" id="UP001642409">
    <property type="component" value="Unassembled WGS sequence"/>
</dbReference>
<sequence length="167" mass="19949">MLVLRLNISLFCWEFGDIGRFLGFVLGNNQQQSAIKTLKIKTGRFPARNRRIRPGLTHQISFYINEINIFQAFLESLKSIREWLWILVATNTLVQLRFNLWEVSQLLNDTQHQQQHIDSAPRWRFKVEQRQEYGFGSENYIQLLDMTLERSISVTEVWQFHCMQQMI</sequence>
<organism evidence="1">
    <name type="scientific">Hexamita inflata</name>
    <dbReference type="NCBI Taxonomy" id="28002"/>
    <lineage>
        <taxon>Eukaryota</taxon>
        <taxon>Metamonada</taxon>
        <taxon>Diplomonadida</taxon>
        <taxon>Hexamitidae</taxon>
        <taxon>Hexamitinae</taxon>
        <taxon>Hexamita</taxon>
    </lineage>
</organism>
<reference evidence="1" key="1">
    <citation type="submission" date="2023-06" db="EMBL/GenBank/DDBJ databases">
        <authorList>
            <person name="Kurt Z."/>
        </authorList>
    </citation>
    <scope>NUCLEOTIDE SEQUENCE</scope>
</reference>
<keyword evidence="3" id="KW-1185">Reference proteome</keyword>
<evidence type="ECO:0000313" key="1">
    <source>
        <dbReference type="EMBL" id="CAI9972587.1"/>
    </source>
</evidence>
<evidence type="ECO:0000313" key="3">
    <source>
        <dbReference type="Proteomes" id="UP001642409"/>
    </source>
</evidence>
<proteinExistence type="predicted"/>
<reference evidence="2 3" key="2">
    <citation type="submission" date="2024-07" db="EMBL/GenBank/DDBJ databases">
        <authorList>
            <person name="Akdeniz Z."/>
        </authorList>
    </citation>
    <scope>NUCLEOTIDE SEQUENCE [LARGE SCALE GENOMIC DNA]</scope>
</reference>
<dbReference type="EMBL" id="CAXDID020000634">
    <property type="protein sequence ID" value="CAL6107363.1"/>
    <property type="molecule type" value="Genomic_DNA"/>
</dbReference>
<dbReference type="EMBL" id="CATOUU010001113">
    <property type="protein sequence ID" value="CAI9972587.1"/>
    <property type="molecule type" value="Genomic_DNA"/>
</dbReference>
<accession>A0AA86RH83</accession>
<comment type="caution">
    <text evidence="1">The sequence shown here is derived from an EMBL/GenBank/DDBJ whole genome shotgun (WGS) entry which is preliminary data.</text>
</comment>
<protein>
    <submittedName>
        <fullName evidence="2">Hypothetical_protein</fullName>
    </submittedName>
</protein>
<dbReference type="AlphaFoldDB" id="A0AA86RH83"/>
<gene>
    <name evidence="1" type="ORF">HINF_LOCUS60232</name>
    <name evidence="2" type="ORF">HINF_LOCUS74456</name>
</gene>